<dbReference type="GO" id="GO:0006415">
    <property type="term" value="P:translational termination"/>
    <property type="evidence" value="ECO:0007669"/>
    <property type="project" value="UniProtKB-UniRule"/>
</dbReference>
<feature type="coiled-coil region" evidence="6">
    <location>
        <begin position="113"/>
        <end position="176"/>
    </location>
</feature>
<organism evidence="8 9">
    <name type="scientific">Candidatus Veblenbacteria bacterium RIFOXYB1_FULL_43_13</name>
    <dbReference type="NCBI Taxonomy" id="1802426"/>
    <lineage>
        <taxon>Bacteria</taxon>
        <taxon>Candidatus Vebleniibacteriota</taxon>
    </lineage>
</organism>
<dbReference type="Pfam" id="PF01765">
    <property type="entry name" value="RRF"/>
    <property type="match status" value="1"/>
</dbReference>
<keyword evidence="6" id="KW-0175">Coiled coil</keyword>
<evidence type="ECO:0000313" key="9">
    <source>
        <dbReference type="Proteomes" id="UP000177575"/>
    </source>
</evidence>
<dbReference type="Gene3D" id="3.30.1360.40">
    <property type="match status" value="1"/>
</dbReference>
<comment type="caution">
    <text evidence="8">The sequence shown here is derived from an EMBL/GenBank/DDBJ whole genome shotgun (WGS) entry which is preliminary data.</text>
</comment>
<protein>
    <recommendedName>
        <fullName evidence="5">Ribosome-recycling factor</fullName>
        <shortName evidence="5">RRF</shortName>
    </recommendedName>
    <alternativeName>
        <fullName evidence="5">Ribosome-releasing factor</fullName>
    </alternativeName>
</protein>
<reference evidence="8 9" key="1">
    <citation type="journal article" date="2016" name="Nat. Commun.">
        <title>Thousands of microbial genomes shed light on interconnected biogeochemical processes in an aquifer system.</title>
        <authorList>
            <person name="Anantharaman K."/>
            <person name="Brown C.T."/>
            <person name="Hug L.A."/>
            <person name="Sharon I."/>
            <person name="Castelle C.J."/>
            <person name="Probst A.J."/>
            <person name="Thomas B.C."/>
            <person name="Singh A."/>
            <person name="Wilkins M.J."/>
            <person name="Karaoz U."/>
            <person name="Brodie E.L."/>
            <person name="Williams K.H."/>
            <person name="Hubbard S.S."/>
            <person name="Banfield J.F."/>
        </authorList>
    </citation>
    <scope>NUCLEOTIDE SEQUENCE [LARGE SCALE GENOMIC DNA]</scope>
</reference>
<evidence type="ECO:0000256" key="2">
    <source>
        <dbReference type="ARBA" id="ARBA00005912"/>
    </source>
</evidence>
<proteinExistence type="inferred from homology"/>
<dbReference type="GO" id="GO:0043023">
    <property type="term" value="F:ribosomal large subunit binding"/>
    <property type="evidence" value="ECO:0007669"/>
    <property type="project" value="TreeGrafter"/>
</dbReference>
<dbReference type="EMBL" id="MHTC01000038">
    <property type="protein sequence ID" value="OHA54818.1"/>
    <property type="molecule type" value="Genomic_DNA"/>
</dbReference>
<dbReference type="HAMAP" id="MF_00040">
    <property type="entry name" value="RRF"/>
    <property type="match status" value="1"/>
</dbReference>
<gene>
    <name evidence="5" type="primary">frr</name>
    <name evidence="8" type="ORF">A2388_01685</name>
</gene>
<dbReference type="FunFam" id="1.10.132.20:FF:000001">
    <property type="entry name" value="Ribosome-recycling factor"/>
    <property type="match status" value="1"/>
</dbReference>
<dbReference type="PANTHER" id="PTHR20982:SF3">
    <property type="entry name" value="MITOCHONDRIAL RIBOSOME RECYCLING FACTOR PSEUDO 1"/>
    <property type="match status" value="1"/>
</dbReference>
<name>A0A1G2Q2L7_9BACT</name>
<dbReference type="InterPro" id="IPR036191">
    <property type="entry name" value="RRF_sf"/>
</dbReference>
<keyword evidence="4 5" id="KW-0648">Protein biosynthesis</keyword>
<evidence type="ECO:0000313" key="8">
    <source>
        <dbReference type="EMBL" id="OHA54818.1"/>
    </source>
</evidence>
<evidence type="ECO:0000256" key="1">
    <source>
        <dbReference type="ARBA" id="ARBA00004496"/>
    </source>
</evidence>
<dbReference type="Gene3D" id="1.10.132.20">
    <property type="entry name" value="Ribosome-recycling factor"/>
    <property type="match status" value="1"/>
</dbReference>
<keyword evidence="3 5" id="KW-0963">Cytoplasm</keyword>
<comment type="subcellular location">
    <subcellularLocation>
        <location evidence="1 5">Cytoplasm</location>
    </subcellularLocation>
</comment>
<evidence type="ECO:0000256" key="3">
    <source>
        <dbReference type="ARBA" id="ARBA00022490"/>
    </source>
</evidence>
<dbReference type="InterPro" id="IPR002661">
    <property type="entry name" value="Ribosome_recyc_fac"/>
</dbReference>
<evidence type="ECO:0000256" key="5">
    <source>
        <dbReference type="HAMAP-Rule" id="MF_00040"/>
    </source>
</evidence>
<evidence type="ECO:0000259" key="7">
    <source>
        <dbReference type="Pfam" id="PF01765"/>
    </source>
</evidence>
<evidence type="ECO:0000256" key="4">
    <source>
        <dbReference type="ARBA" id="ARBA00022917"/>
    </source>
</evidence>
<dbReference type="CDD" id="cd00520">
    <property type="entry name" value="RRF"/>
    <property type="match status" value="1"/>
</dbReference>
<dbReference type="AlphaFoldDB" id="A0A1G2Q2L7"/>
<dbReference type="NCBIfam" id="TIGR00496">
    <property type="entry name" value="frr"/>
    <property type="match status" value="1"/>
</dbReference>
<dbReference type="InterPro" id="IPR023584">
    <property type="entry name" value="Ribosome_recyc_fac_dom"/>
</dbReference>
<accession>A0A1G2Q2L7</accession>
<sequence length="184" mass="20854">MKQFIEQAKPKLDKAIEHLKVQLSGIRSGRAIPALVEHVKVEAYGTMTPLIELAGITAPEPRLLVVSPWDKSIIKEVEKALQAANLGVQPTVDGDVVRLNFPSLTEERRRELVKMVNNKLEETKVAIRNVREEIMKELKEQKGTGEISEDDFFATQKDLQKIIDEQNESIKQLGEEKEKEIMTI</sequence>
<evidence type="ECO:0000256" key="6">
    <source>
        <dbReference type="SAM" id="Coils"/>
    </source>
</evidence>
<comment type="function">
    <text evidence="5">Responsible for the release of ribosomes from messenger RNA at the termination of protein biosynthesis. May increase the efficiency of translation by recycling ribosomes from one round of translation to another.</text>
</comment>
<dbReference type="GO" id="GO:0005737">
    <property type="term" value="C:cytoplasm"/>
    <property type="evidence" value="ECO:0007669"/>
    <property type="project" value="UniProtKB-SubCell"/>
</dbReference>
<comment type="similarity">
    <text evidence="2 5">Belongs to the RRF family.</text>
</comment>
<feature type="domain" description="Ribosome recycling factor" evidence="7">
    <location>
        <begin position="19"/>
        <end position="182"/>
    </location>
</feature>
<dbReference type="Proteomes" id="UP000177575">
    <property type="component" value="Unassembled WGS sequence"/>
</dbReference>
<dbReference type="SUPFAM" id="SSF55194">
    <property type="entry name" value="Ribosome recycling factor, RRF"/>
    <property type="match status" value="1"/>
</dbReference>
<dbReference type="FunFam" id="3.30.1360.40:FF:000001">
    <property type="entry name" value="Ribosome-recycling factor"/>
    <property type="match status" value="1"/>
</dbReference>
<dbReference type="PANTHER" id="PTHR20982">
    <property type="entry name" value="RIBOSOME RECYCLING FACTOR"/>
    <property type="match status" value="1"/>
</dbReference>